<dbReference type="Proteomes" id="UP000663722">
    <property type="component" value="Chromosome"/>
</dbReference>
<organism evidence="4 5">
    <name type="scientific">Desulfonema magnum</name>
    <dbReference type="NCBI Taxonomy" id="45655"/>
    <lineage>
        <taxon>Bacteria</taxon>
        <taxon>Pseudomonadati</taxon>
        <taxon>Thermodesulfobacteriota</taxon>
        <taxon>Desulfobacteria</taxon>
        <taxon>Desulfobacterales</taxon>
        <taxon>Desulfococcaceae</taxon>
        <taxon>Desulfonema</taxon>
    </lineage>
</organism>
<dbReference type="RefSeq" id="WP_207678597.1">
    <property type="nucleotide sequence ID" value="NZ_CP061800.1"/>
</dbReference>
<evidence type="ECO:0000259" key="3">
    <source>
        <dbReference type="Pfam" id="PF07228"/>
    </source>
</evidence>
<dbReference type="Gene3D" id="3.60.40.10">
    <property type="entry name" value="PPM-type phosphatase domain"/>
    <property type="match status" value="1"/>
</dbReference>
<keyword evidence="1" id="KW-0378">Hydrolase</keyword>
<feature type="domain" description="PPM-type phosphatase" evidence="3">
    <location>
        <begin position="213"/>
        <end position="414"/>
    </location>
</feature>
<dbReference type="InterPro" id="IPR001932">
    <property type="entry name" value="PPM-type_phosphatase-like_dom"/>
</dbReference>
<dbReference type="GO" id="GO:0016791">
    <property type="term" value="F:phosphatase activity"/>
    <property type="evidence" value="ECO:0007669"/>
    <property type="project" value="TreeGrafter"/>
</dbReference>
<name>A0A975BRI1_9BACT</name>
<keyword evidence="5" id="KW-1185">Reference proteome</keyword>
<gene>
    <name evidence="4" type="ORF">dnm_064220</name>
</gene>
<feature type="coiled-coil region" evidence="2">
    <location>
        <begin position="130"/>
        <end position="157"/>
    </location>
</feature>
<dbReference type="PANTHER" id="PTHR43156:SF9">
    <property type="entry name" value="HAMP DOMAIN-CONTAINING PROTEIN"/>
    <property type="match status" value="1"/>
</dbReference>
<evidence type="ECO:0000313" key="4">
    <source>
        <dbReference type="EMBL" id="QTA90361.1"/>
    </source>
</evidence>
<proteinExistence type="predicted"/>
<protein>
    <submittedName>
        <fullName evidence="4">PPM-type phosphatase domain-containing protein</fullName>
    </submittedName>
</protein>
<evidence type="ECO:0000313" key="5">
    <source>
        <dbReference type="Proteomes" id="UP000663722"/>
    </source>
</evidence>
<sequence length="429" mass="48839">MTDESFLADVFNLLDILVAERGDDASFQLLGTVPECLKPFFPQAVPGKRFRPEENSPFLENFLIDAEDCWTSENTEPLKSGAWAESDDQGNSCELEATAIFSGKRKLLLVEPARYSQKEKQFFIQKSRELSLAYHRLEQTEAELKKSKEAAEAANRKVMESIQYAKMIQRSLLPDPDRVKCYFPHSFFIWMPRDILGGDILFFDSFEDGIVGAVIDCTGHGVPGAFMTMIASSGLRRIIRDEGCRDPSEILRRLNFIVKTSLQQDTGYALSDDGMDAGIFSIQPAISDQKTEKQTTDAYSLTFAGARLPLIYIHNGEVCFIKGDRQSIGYKRSDLNFNFTNHKITIDKNMSFYIFTDGFTDQLGGERDRRFGSRRFRNLLKENARLPFEKQRDVLLQAFNAYQGENERQDDVTVAGFCFDELIFGKCVW</sequence>
<dbReference type="EMBL" id="CP061800">
    <property type="protein sequence ID" value="QTA90361.1"/>
    <property type="molecule type" value="Genomic_DNA"/>
</dbReference>
<evidence type="ECO:0000256" key="2">
    <source>
        <dbReference type="SAM" id="Coils"/>
    </source>
</evidence>
<dbReference type="InterPro" id="IPR036457">
    <property type="entry name" value="PPM-type-like_dom_sf"/>
</dbReference>
<dbReference type="AlphaFoldDB" id="A0A975BRI1"/>
<accession>A0A975BRI1</accession>
<dbReference type="Pfam" id="PF07228">
    <property type="entry name" value="SpoIIE"/>
    <property type="match status" value="1"/>
</dbReference>
<dbReference type="KEGG" id="dmm:dnm_064220"/>
<keyword evidence="2" id="KW-0175">Coiled coil</keyword>
<dbReference type="PANTHER" id="PTHR43156">
    <property type="entry name" value="STAGE II SPORULATION PROTEIN E-RELATED"/>
    <property type="match status" value="1"/>
</dbReference>
<reference evidence="4" key="1">
    <citation type="journal article" date="2021" name="Microb. Physiol.">
        <title>Proteogenomic Insights into the Physiology of Marine, Sulfate-Reducing, Filamentous Desulfonema limicola and Desulfonema magnum.</title>
        <authorList>
            <person name="Schnaars V."/>
            <person name="Wohlbrand L."/>
            <person name="Scheve S."/>
            <person name="Hinrichs C."/>
            <person name="Reinhardt R."/>
            <person name="Rabus R."/>
        </authorList>
    </citation>
    <scope>NUCLEOTIDE SEQUENCE</scope>
    <source>
        <strain evidence="4">4be13</strain>
    </source>
</reference>
<dbReference type="InterPro" id="IPR052016">
    <property type="entry name" value="Bact_Sigma-Reg"/>
</dbReference>
<evidence type="ECO:0000256" key="1">
    <source>
        <dbReference type="ARBA" id="ARBA00022801"/>
    </source>
</evidence>